<dbReference type="InterPro" id="IPR051813">
    <property type="entry name" value="HepT_RNase_toxin"/>
</dbReference>
<dbReference type="PANTHER" id="PTHR34139:SF1">
    <property type="entry name" value="RNASE MJ1380-RELATED"/>
    <property type="match status" value="1"/>
</dbReference>
<dbReference type="Gene3D" id="1.20.120.580">
    <property type="entry name" value="bsu32300-like"/>
    <property type="match status" value="1"/>
</dbReference>
<evidence type="ECO:0000256" key="1">
    <source>
        <dbReference type="ARBA" id="ARBA00022553"/>
    </source>
</evidence>
<keyword evidence="2" id="KW-1277">Toxin-antitoxin system</keyword>
<evidence type="ECO:0000313" key="7">
    <source>
        <dbReference type="EMBL" id="NMF57074.1"/>
    </source>
</evidence>
<evidence type="ECO:0000256" key="4">
    <source>
        <dbReference type="ARBA" id="ARBA00022741"/>
    </source>
</evidence>
<reference evidence="7 8" key="1">
    <citation type="submission" date="2020-03" db="EMBL/GenBank/DDBJ databases">
        <title>Draft Genome Sequence of 2-Methylisoborneol Producing Pseudanabaena yagii Strain GIHE-NHR1 Isolated from North Han River in South Korea.</title>
        <authorList>
            <person name="Jeong J."/>
        </authorList>
    </citation>
    <scope>NUCLEOTIDE SEQUENCE [LARGE SCALE GENOMIC DNA]</scope>
    <source>
        <strain evidence="7 8">GIHE-NHR1</strain>
    </source>
</reference>
<organism evidence="7 8">
    <name type="scientific">Pseudanabaena yagii GIHE-NHR1</name>
    <dbReference type="NCBI Taxonomy" id="2722753"/>
    <lineage>
        <taxon>Bacteria</taxon>
        <taxon>Bacillati</taxon>
        <taxon>Cyanobacteriota</taxon>
        <taxon>Cyanophyceae</taxon>
        <taxon>Pseudanabaenales</taxon>
        <taxon>Pseudanabaenaceae</taxon>
        <taxon>Pseudanabaena</taxon>
        <taxon>Pseudanabaena yagii</taxon>
    </lineage>
</organism>
<dbReference type="PANTHER" id="PTHR34139">
    <property type="entry name" value="UPF0331 PROTEIN MJ0127"/>
    <property type="match status" value="1"/>
</dbReference>
<gene>
    <name evidence="7" type="ORF">HC246_03355</name>
</gene>
<keyword evidence="4" id="KW-0547">Nucleotide-binding</keyword>
<protein>
    <submittedName>
        <fullName evidence="7">DUF86 domain-containing protein</fullName>
    </submittedName>
</protein>
<comment type="similarity">
    <text evidence="6">Belongs to the HepT RNase toxin family.</text>
</comment>
<accession>A0ABX1LQJ6</accession>
<comment type="caution">
    <text evidence="7">The sequence shown here is derived from an EMBL/GenBank/DDBJ whole genome shotgun (WGS) entry which is preliminary data.</text>
</comment>
<sequence length="115" mass="13468">MTERPLNDFLQDILREIERIERFIAGVKSLQQFEQDEKTTYAVIRSLELIGEAVKKIPQSARMQNPEIPWKAIAGMRDILIHHYWDADLETVWDVTQQHLEPLKSIILKLLNSSD</sequence>
<evidence type="ECO:0000256" key="3">
    <source>
        <dbReference type="ARBA" id="ARBA00022722"/>
    </source>
</evidence>
<dbReference type="InterPro" id="IPR037038">
    <property type="entry name" value="HepT-like_sf"/>
</dbReference>
<keyword evidence="5" id="KW-0378">Hydrolase</keyword>
<dbReference type="EMBL" id="JAAVJL010000001">
    <property type="protein sequence ID" value="NMF57074.1"/>
    <property type="molecule type" value="Genomic_DNA"/>
</dbReference>
<evidence type="ECO:0000313" key="8">
    <source>
        <dbReference type="Proteomes" id="UP000738376"/>
    </source>
</evidence>
<proteinExistence type="inferred from homology"/>
<keyword evidence="8" id="KW-1185">Reference proteome</keyword>
<keyword evidence="1" id="KW-0597">Phosphoprotein</keyword>
<dbReference type="InterPro" id="IPR008201">
    <property type="entry name" value="HepT-like"/>
</dbReference>
<evidence type="ECO:0000256" key="5">
    <source>
        <dbReference type="ARBA" id="ARBA00022801"/>
    </source>
</evidence>
<dbReference type="Proteomes" id="UP000738376">
    <property type="component" value="Unassembled WGS sequence"/>
</dbReference>
<evidence type="ECO:0000256" key="2">
    <source>
        <dbReference type="ARBA" id="ARBA00022649"/>
    </source>
</evidence>
<keyword evidence="3" id="KW-0540">Nuclease</keyword>
<dbReference type="RefSeq" id="WP_169362151.1">
    <property type="nucleotide sequence ID" value="NZ_JAAVJL010000001.1"/>
</dbReference>
<evidence type="ECO:0000256" key="6">
    <source>
        <dbReference type="ARBA" id="ARBA00024207"/>
    </source>
</evidence>
<dbReference type="Pfam" id="PF01934">
    <property type="entry name" value="HepT-like"/>
    <property type="match status" value="1"/>
</dbReference>
<name>A0ABX1LQJ6_9CYAN</name>